<keyword evidence="10" id="KW-1185">Reference proteome</keyword>
<evidence type="ECO:0000256" key="1">
    <source>
        <dbReference type="ARBA" id="ARBA00004496"/>
    </source>
</evidence>
<dbReference type="Proteomes" id="UP000182108">
    <property type="component" value="Unassembled WGS sequence"/>
</dbReference>
<dbReference type="Pfam" id="PF02631">
    <property type="entry name" value="RecX_HTH2"/>
    <property type="match status" value="1"/>
</dbReference>
<organism evidence="9 10">
    <name type="scientific">Tepidiphilus thermophilus</name>
    <dbReference type="NCBI Taxonomy" id="876478"/>
    <lineage>
        <taxon>Bacteria</taxon>
        <taxon>Pseudomonadati</taxon>
        <taxon>Pseudomonadota</taxon>
        <taxon>Hydrogenophilia</taxon>
        <taxon>Hydrogenophilales</taxon>
        <taxon>Hydrogenophilaceae</taxon>
        <taxon>Tepidiphilus</taxon>
    </lineage>
</organism>
<proteinExistence type="inferred from homology"/>
<evidence type="ECO:0000256" key="3">
    <source>
        <dbReference type="ARBA" id="ARBA00018111"/>
    </source>
</evidence>
<dbReference type="GO" id="GO:0006282">
    <property type="term" value="P:regulation of DNA repair"/>
    <property type="evidence" value="ECO:0007669"/>
    <property type="project" value="UniProtKB-UniRule"/>
</dbReference>
<dbReference type="InterPro" id="IPR053925">
    <property type="entry name" value="RecX_HTH_3rd"/>
</dbReference>
<reference evidence="10" key="1">
    <citation type="submission" date="2015-08" db="EMBL/GenBank/DDBJ databases">
        <authorList>
            <person name="Babu N.S."/>
            <person name="Beckwith C.J."/>
            <person name="Beseler K.G."/>
            <person name="Brison A."/>
            <person name="Carone J.V."/>
            <person name="Caskin T.P."/>
            <person name="Diamond M."/>
            <person name="Durham M.E."/>
            <person name="Foxe J.M."/>
            <person name="Go M."/>
            <person name="Henderson B.A."/>
            <person name="Jones I.B."/>
            <person name="McGettigan J.A."/>
            <person name="Micheletti S.J."/>
            <person name="Nasrallah M.E."/>
            <person name="Ortiz D."/>
            <person name="Piller C.R."/>
            <person name="Privatt S.R."/>
            <person name="Schneider S.L."/>
            <person name="Sharp S."/>
            <person name="Smith T.C."/>
            <person name="Stanton J.D."/>
            <person name="Ullery H.E."/>
            <person name="Wilson R.J."/>
            <person name="Serrano M.G."/>
            <person name="Buck G."/>
            <person name="Lee V."/>
            <person name="Wang Y."/>
            <person name="Carvalho R."/>
            <person name="Voegtly L."/>
            <person name="Shi R."/>
            <person name="Duckworth R."/>
            <person name="Johnson A."/>
            <person name="Loviza R."/>
            <person name="Walstead R."/>
            <person name="Shah Z."/>
            <person name="Kiflezghi M."/>
            <person name="Wade K."/>
            <person name="Ball S.L."/>
            <person name="Bradley K.W."/>
            <person name="Asai D.J."/>
            <person name="Bowman C.A."/>
            <person name="Russell D.A."/>
            <person name="Pope W.H."/>
            <person name="Jacobs-Sera D."/>
            <person name="Hendrix R.W."/>
            <person name="Hatfull G.F."/>
        </authorList>
    </citation>
    <scope>NUCLEOTIDE SEQUENCE [LARGE SCALE GENOMIC DNA]</scope>
    <source>
        <strain evidence="10">JCM 19170</strain>
    </source>
</reference>
<feature type="domain" description="RecX third three-helical" evidence="7">
    <location>
        <begin position="99"/>
        <end position="141"/>
    </location>
</feature>
<dbReference type="PANTHER" id="PTHR33602">
    <property type="entry name" value="REGULATORY PROTEIN RECX FAMILY PROTEIN"/>
    <property type="match status" value="1"/>
</dbReference>
<comment type="function">
    <text evidence="5">Modulates RecA activity.</text>
</comment>
<dbReference type="OrthoDB" id="5295441at2"/>
<dbReference type="Gene3D" id="1.10.10.10">
    <property type="entry name" value="Winged helix-like DNA-binding domain superfamily/Winged helix DNA-binding domain"/>
    <property type="match status" value="3"/>
</dbReference>
<dbReference type="EMBL" id="CYHH01000009">
    <property type="protein sequence ID" value="CUB07627.1"/>
    <property type="molecule type" value="Genomic_DNA"/>
</dbReference>
<feature type="domain" description="RecX first three-helical" evidence="8">
    <location>
        <begin position="7"/>
        <end position="44"/>
    </location>
</feature>
<comment type="subcellular location">
    <subcellularLocation>
        <location evidence="1 5">Cytoplasm</location>
    </subcellularLocation>
</comment>
<evidence type="ECO:0000256" key="4">
    <source>
        <dbReference type="ARBA" id="ARBA00022490"/>
    </source>
</evidence>
<sequence>MSGPSVWQRALRLLARREHSRAELAHKLAPHGTPEEIEETLSRLERTGLLSDERCARAFVAARAERSGRHLLEMRLRERGLDDALIDEVLDALEAESSEVERAAALWRKRFGTPPADAKEWARQARFLAGRGFSPSIVTRLLRDPPEALAEPFPDTEP</sequence>
<dbReference type="AlphaFoldDB" id="A0A0K6IWD9"/>
<dbReference type="Pfam" id="PF21982">
    <property type="entry name" value="RecX_HTH1"/>
    <property type="match status" value="1"/>
</dbReference>
<dbReference type="InterPro" id="IPR053926">
    <property type="entry name" value="RecX_HTH_1st"/>
</dbReference>
<accession>A0A0K6IWD9</accession>
<dbReference type="Pfam" id="PF21981">
    <property type="entry name" value="RecX_HTH3"/>
    <property type="match status" value="1"/>
</dbReference>
<evidence type="ECO:0000256" key="2">
    <source>
        <dbReference type="ARBA" id="ARBA00009695"/>
    </source>
</evidence>
<name>A0A0K6IWD9_9PROT</name>
<evidence type="ECO:0000313" key="10">
    <source>
        <dbReference type="Proteomes" id="UP000182108"/>
    </source>
</evidence>
<evidence type="ECO:0000313" key="9">
    <source>
        <dbReference type="EMBL" id="CUB07627.1"/>
    </source>
</evidence>
<dbReference type="HAMAP" id="MF_01114">
    <property type="entry name" value="RecX"/>
    <property type="match status" value="1"/>
</dbReference>
<evidence type="ECO:0000259" key="6">
    <source>
        <dbReference type="Pfam" id="PF02631"/>
    </source>
</evidence>
<dbReference type="NCBIfam" id="NF001055">
    <property type="entry name" value="PRK00117.2-5"/>
    <property type="match status" value="1"/>
</dbReference>
<keyword evidence="4 5" id="KW-0963">Cytoplasm</keyword>
<evidence type="ECO:0000259" key="7">
    <source>
        <dbReference type="Pfam" id="PF21981"/>
    </source>
</evidence>
<dbReference type="InterPro" id="IPR053924">
    <property type="entry name" value="RecX_HTH_2nd"/>
</dbReference>
<evidence type="ECO:0000256" key="5">
    <source>
        <dbReference type="HAMAP-Rule" id="MF_01114"/>
    </source>
</evidence>
<protein>
    <recommendedName>
        <fullName evidence="3 5">Regulatory protein RecX</fullName>
    </recommendedName>
</protein>
<dbReference type="GO" id="GO:0005737">
    <property type="term" value="C:cytoplasm"/>
    <property type="evidence" value="ECO:0007669"/>
    <property type="project" value="UniProtKB-SubCell"/>
</dbReference>
<feature type="domain" description="RecX second three-helical" evidence="6">
    <location>
        <begin position="51"/>
        <end position="90"/>
    </location>
</feature>
<dbReference type="RefSeq" id="WP_055423926.1">
    <property type="nucleotide sequence ID" value="NZ_CYHH01000009.1"/>
</dbReference>
<dbReference type="InterPro" id="IPR003783">
    <property type="entry name" value="Regulatory_RecX"/>
</dbReference>
<gene>
    <name evidence="5" type="primary">recX</name>
    <name evidence="9" type="ORF">Ga0061068_10956</name>
</gene>
<comment type="similarity">
    <text evidence="2 5">Belongs to the RecX family.</text>
</comment>
<dbReference type="PANTHER" id="PTHR33602:SF1">
    <property type="entry name" value="REGULATORY PROTEIN RECX FAMILY PROTEIN"/>
    <property type="match status" value="1"/>
</dbReference>
<dbReference type="InterPro" id="IPR036388">
    <property type="entry name" value="WH-like_DNA-bd_sf"/>
</dbReference>
<evidence type="ECO:0000259" key="8">
    <source>
        <dbReference type="Pfam" id="PF21982"/>
    </source>
</evidence>